<name>A0A8J3TX56_9ACTN</name>
<reference evidence="1 2" key="1">
    <citation type="submission" date="2021-01" db="EMBL/GenBank/DDBJ databases">
        <title>Whole genome shotgun sequence of Planotetraspora mira NBRC 15435.</title>
        <authorList>
            <person name="Komaki H."/>
            <person name="Tamura T."/>
        </authorList>
    </citation>
    <scope>NUCLEOTIDE SEQUENCE [LARGE SCALE GENOMIC DNA]</scope>
    <source>
        <strain evidence="1 2">NBRC 15435</strain>
    </source>
</reference>
<evidence type="ECO:0000313" key="1">
    <source>
        <dbReference type="EMBL" id="GII34134.1"/>
    </source>
</evidence>
<protein>
    <submittedName>
        <fullName evidence="1">Uncharacterized protein</fullName>
    </submittedName>
</protein>
<evidence type="ECO:0000313" key="2">
    <source>
        <dbReference type="Proteomes" id="UP000650628"/>
    </source>
</evidence>
<comment type="caution">
    <text evidence="1">The sequence shown here is derived from an EMBL/GenBank/DDBJ whole genome shotgun (WGS) entry which is preliminary data.</text>
</comment>
<accession>A0A8J3TX56</accession>
<organism evidence="1 2">
    <name type="scientific">Planotetraspora mira</name>
    <dbReference type="NCBI Taxonomy" id="58121"/>
    <lineage>
        <taxon>Bacteria</taxon>
        <taxon>Bacillati</taxon>
        <taxon>Actinomycetota</taxon>
        <taxon>Actinomycetes</taxon>
        <taxon>Streptosporangiales</taxon>
        <taxon>Streptosporangiaceae</taxon>
        <taxon>Planotetraspora</taxon>
    </lineage>
</organism>
<sequence length="118" mass="13419">MVYTALTQIAGTRLQRTMPLPLRPVPEHLPDLSRAVYITEDEDGKICYVGSVYRPADPNGLASHIGEYLRDDPRTGKWSRIYVLPLRPDTSEVDVRRLGGEVAGWLLPYDRERWPQAS</sequence>
<dbReference type="Proteomes" id="UP000650628">
    <property type="component" value="Unassembled WGS sequence"/>
</dbReference>
<dbReference type="AlphaFoldDB" id="A0A8J3TX56"/>
<proteinExistence type="predicted"/>
<dbReference type="EMBL" id="BOOO01000047">
    <property type="protein sequence ID" value="GII34134.1"/>
    <property type="molecule type" value="Genomic_DNA"/>
</dbReference>
<keyword evidence="2" id="KW-1185">Reference proteome</keyword>
<gene>
    <name evidence="1" type="ORF">Pmi06nite_75760</name>
</gene>